<comment type="caution">
    <text evidence="1">The sequence shown here is derived from an EMBL/GenBank/DDBJ whole genome shotgun (WGS) entry which is preliminary data.</text>
</comment>
<gene>
    <name evidence="1" type="ORF">HPB50_026335</name>
</gene>
<reference evidence="1" key="1">
    <citation type="submission" date="2020-05" db="EMBL/GenBank/DDBJ databases">
        <title>Large-scale comparative analyses of tick genomes elucidate their genetic diversity and vector capacities.</title>
        <authorList>
            <person name="Jia N."/>
            <person name="Wang J."/>
            <person name="Shi W."/>
            <person name="Du L."/>
            <person name="Sun Y."/>
            <person name="Zhan W."/>
            <person name="Jiang J."/>
            <person name="Wang Q."/>
            <person name="Zhang B."/>
            <person name="Ji P."/>
            <person name="Sakyi L.B."/>
            <person name="Cui X."/>
            <person name="Yuan T."/>
            <person name="Jiang B."/>
            <person name="Yang W."/>
            <person name="Lam T.T.-Y."/>
            <person name="Chang Q."/>
            <person name="Ding S."/>
            <person name="Wang X."/>
            <person name="Zhu J."/>
            <person name="Ruan X."/>
            <person name="Zhao L."/>
            <person name="Wei J."/>
            <person name="Que T."/>
            <person name="Du C."/>
            <person name="Cheng J."/>
            <person name="Dai P."/>
            <person name="Han X."/>
            <person name="Huang E."/>
            <person name="Gao Y."/>
            <person name="Liu J."/>
            <person name="Shao H."/>
            <person name="Ye R."/>
            <person name="Li L."/>
            <person name="Wei W."/>
            <person name="Wang X."/>
            <person name="Wang C."/>
            <person name="Yang T."/>
            <person name="Huo Q."/>
            <person name="Li W."/>
            <person name="Guo W."/>
            <person name="Chen H."/>
            <person name="Zhou L."/>
            <person name="Ni X."/>
            <person name="Tian J."/>
            <person name="Zhou Y."/>
            <person name="Sheng Y."/>
            <person name="Liu T."/>
            <person name="Pan Y."/>
            <person name="Xia L."/>
            <person name="Li J."/>
            <person name="Zhao F."/>
            <person name="Cao W."/>
        </authorList>
    </citation>
    <scope>NUCLEOTIDE SEQUENCE</scope>
    <source>
        <strain evidence="1">Hyas-2018</strain>
    </source>
</reference>
<proteinExistence type="predicted"/>
<name>A0ACB7SZA5_HYAAI</name>
<evidence type="ECO:0000313" key="2">
    <source>
        <dbReference type="Proteomes" id="UP000821845"/>
    </source>
</evidence>
<protein>
    <submittedName>
        <fullName evidence="1">Uncharacterized protein</fullName>
    </submittedName>
</protein>
<accession>A0ACB7SZA5</accession>
<keyword evidence="2" id="KW-1185">Reference proteome</keyword>
<evidence type="ECO:0000313" key="1">
    <source>
        <dbReference type="EMBL" id="KAH6940213.1"/>
    </source>
</evidence>
<dbReference type="EMBL" id="CM023482">
    <property type="protein sequence ID" value="KAH6940213.1"/>
    <property type="molecule type" value="Genomic_DNA"/>
</dbReference>
<sequence length="348" mass="37739">MQTLMLEPALFQEIEYIITEDNTIVSTDFGGDVRIWDSNTGECVNILNRRKSRLRRSKQENYTLRASGSFSSDSTYGSSPTDSCDFGLSSQASREHPPEFFVGQSSPAGLSPGTATEDARSKGYDFSRQVWHGMLFVTPYLQMPSSPREADDRESAVHQVMEPSNAGEEPSLMTAAGGDAPGGGSSHTAASSVEFQPIWCMGCYSHWLVVGCQNGRIEPGASTAVSGCQDGLVCVWDLMTGTCAYSLTAHRGAVLSLRTTGLYLLSLGSDSRLRIWDKSQGHLLHTLYQDHLVLWDLNQGEAVQVVMLGPGDSGVAVHQVHCTSDAVVCDYGHSLCVVYFPALSTKFD</sequence>
<dbReference type="Proteomes" id="UP000821845">
    <property type="component" value="Chromosome 2"/>
</dbReference>
<organism evidence="1 2">
    <name type="scientific">Hyalomma asiaticum</name>
    <name type="common">Tick</name>
    <dbReference type="NCBI Taxonomy" id="266040"/>
    <lineage>
        <taxon>Eukaryota</taxon>
        <taxon>Metazoa</taxon>
        <taxon>Ecdysozoa</taxon>
        <taxon>Arthropoda</taxon>
        <taxon>Chelicerata</taxon>
        <taxon>Arachnida</taxon>
        <taxon>Acari</taxon>
        <taxon>Parasitiformes</taxon>
        <taxon>Ixodida</taxon>
        <taxon>Ixodoidea</taxon>
        <taxon>Ixodidae</taxon>
        <taxon>Hyalomminae</taxon>
        <taxon>Hyalomma</taxon>
    </lineage>
</organism>